<dbReference type="Gene3D" id="4.10.220.110">
    <property type="match status" value="1"/>
</dbReference>
<evidence type="ECO:0000313" key="2">
    <source>
        <dbReference type="EMBL" id="KIA96512.1"/>
    </source>
</evidence>
<dbReference type="InterPro" id="IPR037026">
    <property type="entry name" value="Vgr_OB-fold_dom_sf"/>
</dbReference>
<dbReference type="SUPFAM" id="SSF69255">
    <property type="entry name" value="gp5 N-terminal domain-like"/>
    <property type="match status" value="1"/>
</dbReference>
<dbReference type="InterPro" id="IPR006531">
    <property type="entry name" value="Gp5/Vgr_OB"/>
</dbReference>
<evidence type="ECO:0000313" key="3">
    <source>
        <dbReference type="Proteomes" id="UP000031246"/>
    </source>
</evidence>
<dbReference type="Pfam" id="PF05954">
    <property type="entry name" value="Phage_GPD"/>
    <property type="match status" value="1"/>
</dbReference>
<dbReference type="InterPro" id="IPR006533">
    <property type="entry name" value="T6SS_Vgr_RhsGE"/>
</dbReference>
<dbReference type="OrthoDB" id="1907165at2"/>
<protein>
    <submittedName>
        <fullName evidence="2">Type IV secretion protein Rhs</fullName>
    </submittedName>
</protein>
<accession>A0A0C1FUC8</accession>
<dbReference type="Pfam" id="PF04717">
    <property type="entry name" value="Phage_base_V"/>
    <property type="match status" value="1"/>
</dbReference>
<comment type="caution">
    <text evidence="2">The sequence shown here is derived from an EMBL/GenBank/DDBJ whole genome shotgun (WGS) entry which is preliminary data.</text>
</comment>
<feature type="domain" description="Gp5/Type VI secretion system Vgr protein OB-fold" evidence="1">
    <location>
        <begin position="373"/>
        <end position="447"/>
    </location>
</feature>
<keyword evidence="3" id="KW-1185">Reference proteome</keyword>
<dbReference type="Gene3D" id="3.55.50.10">
    <property type="entry name" value="Baseplate protein-like domains"/>
    <property type="match status" value="1"/>
</dbReference>
<dbReference type="SUPFAM" id="SSF69279">
    <property type="entry name" value="Phage tail proteins"/>
    <property type="match status" value="1"/>
</dbReference>
<name>A0A0C1FUC8_9SPHI</name>
<dbReference type="Gene3D" id="2.40.50.230">
    <property type="entry name" value="Gp5 N-terminal domain"/>
    <property type="match status" value="1"/>
</dbReference>
<sequence length="596" mass="63750">MSASTNLSGGLTTCSVKVSGNLIPDSLRVLSIQIEKKVNHISSAKITILDGDADQGTFDASSSAVFLPGNPITIEAGYDDVNAVVFTGIITGQSIRIDDLIGSALEVECRDEAVKMTIGKKNNTFLQQKDSDIMNTLIGNYGALNADVSKTSFVWPSQVQYNLSDWDFMVSLAGMNGFIVTALNGVVSVKAPDSNANPVITARYGDGLISFSANMDALTQLESVKACSWDYSTQSINTATANGHYNGPGNISSGKLAQVASPDEYQLQTTTRMENEALNNWAKARMLQADFAKIRGEAKFQGTSLVDPGRFITLNGIGVRFNGDYIISGVTHNIADGNWITSVSVGLSPEWLIEKPDRNIESGILSASRGLFNGTVKQIYNDPESQYRILVDVPVFNQQGQGIWARLANFYATSGAGAFFMPEVGDEVVLGFLNDDPRSPVILGSMYSSSKQMPATGLNPNETNAIKAFVSKSNISIRFDDENKVLTIATPAQNTIVFNDKDKEISIRDENNNNVTMSASGISLKSPKSISIEADQMVTIAGGQGVSVKASGGDVSISGMNIKQQAEMQFSAGGSEVTKIESGMELTLKSAMIMIN</sequence>
<evidence type="ECO:0000259" key="1">
    <source>
        <dbReference type="Pfam" id="PF04717"/>
    </source>
</evidence>
<gene>
    <name evidence="2" type="ORF">OC25_01805</name>
</gene>
<dbReference type="NCBIfam" id="TIGR01646">
    <property type="entry name" value="vgr_GE"/>
    <property type="match status" value="1"/>
</dbReference>
<dbReference type="Proteomes" id="UP000031246">
    <property type="component" value="Unassembled WGS sequence"/>
</dbReference>
<reference evidence="2 3" key="1">
    <citation type="submission" date="2014-10" db="EMBL/GenBank/DDBJ databases">
        <title>Pedobacter Kyungheensis.</title>
        <authorList>
            <person name="Anderson B.M."/>
            <person name="Newman J.D."/>
        </authorList>
    </citation>
    <scope>NUCLEOTIDE SEQUENCE [LARGE SCALE GENOMIC DNA]</scope>
    <source>
        <strain evidence="2 3">KACC 16221</strain>
    </source>
</reference>
<proteinExistence type="predicted"/>
<organism evidence="2 3">
    <name type="scientific">Pedobacter kyungheensis</name>
    <dbReference type="NCBI Taxonomy" id="1069985"/>
    <lineage>
        <taxon>Bacteria</taxon>
        <taxon>Pseudomonadati</taxon>
        <taxon>Bacteroidota</taxon>
        <taxon>Sphingobacteriia</taxon>
        <taxon>Sphingobacteriales</taxon>
        <taxon>Sphingobacteriaceae</taxon>
        <taxon>Pedobacter</taxon>
    </lineage>
</organism>
<dbReference type="AlphaFoldDB" id="A0A0C1FUC8"/>
<dbReference type="Gene3D" id="2.30.110.50">
    <property type="match status" value="1"/>
</dbReference>
<dbReference type="EMBL" id="JSYN01000002">
    <property type="protein sequence ID" value="KIA96512.1"/>
    <property type="molecule type" value="Genomic_DNA"/>
</dbReference>
<dbReference type="RefSeq" id="WP_039471099.1">
    <property type="nucleotide sequence ID" value="NZ_JSYN01000002.1"/>
</dbReference>